<organism evidence="1 2">
    <name type="scientific">Triparma laevis f. inornata</name>
    <dbReference type="NCBI Taxonomy" id="1714386"/>
    <lineage>
        <taxon>Eukaryota</taxon>
        <taxon>Sar</taxon>
        <taxon>Stramenopiles</taxon>
        <taxon>Ochrophyta</taxon>
        <taxon>Bolidophyceae</taxon>
        <taxon>Parmales</taxon>
        <taxon>Triparmaceae</taxon>
        <taxon>Triparma</taxon>
    </lineage>
</organism>
<sequence length="193" mass="21752">MPPKLTFQQYPNLPPRTNLNGAWRLEIHRSDSIRGYLGAMNCSEMAIEAMEKAEKEVETVHVITLTPQAYTIAKKSRVNNFKETYRLNQRVVTTIAITKDGMSTKEKTTYVTTDEGFTTIRIKSTMPTTNGIAEVSDTRRLENGLLYQELVLTNLSTGASNLTKRWWHPIPTPVEPEPEPDILGNMGAMLEPV</sequence>
<comment type="caution">
    <text evidence="1">The sequence shown here is derived from an EMBL/GenBank/DDBJ whole genome shotgun (WGS) entry which is preliminary data.</text>
</comment>
<gene>
    <name evidence="1" type="ORF">TL16_g02792</name>
</gene>
<reference evidence="2" key="1">
    <citation type="journal article" date="2023" name="Commun. Biol.">
        <title>Genome analysis of Parmales, the sister group of diatoms, reveals the evolutionary specialization of diatoms from phago-mixotrophs to photoautotrophs.</title>
        <authorList>
            <person name="Ban H."/>
            <person name="Sato S."/>
            <person name="Yoshikawa S."/>
            <person name="Yamada K."/>
            <person name="Nakamura Y."/>
            <person name="Ichinomiya M."/>
            <person name="Sato N."/>
            <person name="Blanc-Mathieu R."/>
            <person name="Endo H."/>
            <person name="Kuwata A."/>
            <person name="Ogata H."/>
        </authorList>
    </citation>
    <scope>NUCLEOTIDE SEQUENCE [LARGE SCALE GENOMIC DNA]</scope>
</reference>
<name>A0A9W6ZRQ3_9STRA</name>
<dbReference type="AlphaFoldDB" id="A0A9W6ZRQ3"/>
<proteinExistence type="predicted"/>
<evidence type="ECO:0000313" key="1">
    <source>
        <dbReference type="EMBL" id="GMH59262.1"/>
    </source>
</evidence>
<dbReference type="EMBL" id="BLQM01000070">
    <property type="protein sequence ID" value="GMH59262.1"/>
    <property type="molecule type" value="Genomic_DNA"/>
</dbReference>
<evidence type="ECO:0000313" key="2">
    <source>
        <dbReference type="Proteomes" id="UP001162640"/>
    </source>
</evidence>
<accession>A0A9W6ZRQ3</accession>
<protein>
    <submittedName>
        <fullName evidence="1">Uncharacterized protein</fullName>
    </submittedName>
</protein>
<dbReference type="Proteomes" id="UP001162640">
    <property type="component" value="Unassembled WGS sequence"/>
</dbReference>